<dbReference type="InterPro" id="IPR006342">
    <property type="entry name" value="FkbM_mtfrase"/>
</dbReference>
<evidence type="ECO:0000313" key="4">
    <source>
        <dbReference type="Proteomes" id="UP000198992"/>
    </source>
</evidence>
<reference evidence="3 4" key="1">
    <citation type="submission" date="2016-10" db="EMBL/GenBank/DDBJ databases">
        <authorList>
            <person name="de Groot N.N."/>
        </authorList>
    </citation>
    <scope>NUCLEOTIDE SEQUENCE [LARGE SCALE GENOMIC DNA]</scope>
    <source>
        <strain evidence="3 4">MT12</strain>
    </source>
</reference>
<keyword evidence="1" id="KW-1133">Transmembrane helix</keyword>
<dbReference type="NCBIfam" id="TIGR01444">
    <property type="entry name" value="fkbM_fam"/>
    <property type="match status" value="1"/>
</dbReference>
<evidence type="ECO:0000256" key="1">
    <source>
        <dbReference type="SAM" id="Phobius"/>
    </source>
</evidence>
<dbReference type="PANTHER" id="PTHR34203:SF15">
    <property type="entry name" value="SLL1173 PROTEIN"/>
    <property type="match status" value="1"/>
</dbReference>
<keyword evidence="3" id="KW-0489">Methyltransferase</keyword>
<dbReference type="EMBL" id="FNTH01000001">
    <property type="protein sequence ID" value="SEE51687.1"/>
    <property type="molecule type" value="Genomic_DNA"/>
</dbReference>
<name>A0A1H5JHH6_9BRAD</name>
<proteinExistence type="predicted"/>
<keyword evidence="1" id="KW-0812">Transmembrane</keyword>
<feature type="domain" description="Methyltransferase FkbM" evidence="2">
    <location>
        <begin position="58"/>
        <end position="221"/>
    </location>
</feature>
<feature type="transmembrane region" description="Helical" evidence="1">
    <location>
        <begin position="12"/>
        <end position="34"/>
    </location>
</feature>
<gene>
    <name evidence="3" type="ORF">SAMN05444164_8426</name>
</gene>
<dbReference type="AlphaFoldDB" id="A0A1H5JHH6"/>
<feature type="transmembrane region" description="Helical" evidence="1">
    <location>
        <begin position="54"/>
        <end position="71"/>
    </location>
</feature>
<dbReference type="PANTHER" id="PTHR34203">
    <property type="entry name" value="METHYLTRANSFERASE, FKBM FAMILY PROTEIN"/>
    <property type="match status" value="1"/>
</dbReference>
<organism evidence="3 4">
    <name type="scientific">Bradyrhizobium erythrophlei</name>
    <dbReference type="NCBI Taxonomy" id="1437360"/>
    <lineage>
        <taxon>Bacteria</taxon>
        <taxon>Pseudomonadati</taxon>
        <taxon>Pseudomonadota</taxon>
        <taxon>Alphaproteobacteria</taxon>
        <taxon>Hyphomicrobiales</taxon>
        <taxon>Nitrobacteraceae</taxon>
        <taxon>Bradyrhizobium</taxon>
    </lineage>
</organism>
<sequence length="254" mass="28760">MIGPLKRLTQRLLIGALGFDNYLFFVAQARIATIKTFRYEADFLYFLNMVPNDGVILDIGANIGVTAYFLAATKPGSRVHAFEPGPENFRSLTRVVAQHTLANVTVHECGLGRQAAALPMIMPVIGGIKRHALCQVDDGHSDYKEGIRFQIKIETLDDVPDLKTRTDVHAIKIDVEEFEAEVLKGGMELIRRCRPLIFCEIWKPENRNEIRAMFERERYRMYGYEHGMLKPAGSGLKNFTGNFFIIPDECPLPQ</sequence>
<dbReference type="GO" id="GO:0008168">
    <property type="term" value="F:methyltransferase activity"/>
    <property type="evidence" value="ECO:0007669"/>
    <property type="project" value="UniProtKB-KW"/>
</dbReference>
<dbReference type="Gene3D" id="3.40.50.150">
    <property type="entry name" value="Vaccinia Virus protein VP39"/>
    <property type="match status" value="1"/>
</dbReference>
<dbReference type="InterPro" id="IPR029063">
    <property type="entry name" value="SAM-dependent_MTases_sf"/>
</dbReference>
<dbReference type="GO" id="GO:0032259">
    <property type="term" value="P:methylation"/>
    <property type="evidence" value="ECO:0007669"/>
    <property type="project" value="UniProtKB-KW"/>
</dbReference>
<evidence type="ECO:0000259" key="2">
    <source>
        <dbReference type="Pfam" id="PF05050"/>
    </source>
</evidence>
<keyword evidence="1" id="KW-0472">Membrane</keyword>
<dbReference type="Pfam" id="PF05050">
    <property type="entry name" value="Methyltransf_21"/>
    <property type="match status" value="1"/>
</dbReference>
<dbReference type="SUPFAM" id="SSF53335">
    <property type="entry name" value="S-adenosyl-L-methionine-dependent methyltransferases"/>
    <property type="match status" value="1"/>
</dbReference>
<dbReference type="RefSeq" id="WP_171948142.1">
    <property type="nucleotide sequence ID" value="NZ_FNTH01000001.1"/>
</dbReference>
<protein>
    <submittedName>
        <fullName evidence="3">Methyltransferase, FkbM family</fullName>
    </submittedName>
</protein>
<dbReference type="Proteomes" id="UP000198992">
    <property type="component" value="Unassembled WGS sequence"/>
</dbReference>
<dbReference type="InterPro" id="IPR052514">
    <property type="entry name" value="SAM-dependent_MTase"/>
</dbReference>
<keyword evidence="3" id="KW-0808">Transferase</keyword>
<accession>A0A1H5JHH6</accession>
<evidence type="ECO:0000313" key="3">
    <source>
        <dbReference type="EMBL" id="SEE51687.1"/>
    </source>
</evidence>